<sequence>MLSYKKILSIILISQLYSNYSFGMDVDKMMVYANTKGNGELMVSNRSRSIEYVKLNISKIDCEGVESSKQCRQTEFSKDNLLMWDLSVEPNKFILHPGEEKHINIRNLKNNLSNVKSDRVYKITILPDRDRQKGQNFSVNYGYAPYFIIPANNQNVKYKFKKLSKNKVHVENLGNTYFKININNCGKNHTVEQKCNYTGHLVPGRKRDLTIPFDIDASTSIKILNYDESIKYEVN</sequence>
<dbReference type="Gene3D" id="2.60.40.10">
    <property type="entry name" value="Immunoglobulins"/>
    <property type="match status" value="1"/>
</dbReference>
<gene>
    <name evidence="1" type="ORF">CTM90_01685</name>
</gene>
<protein>
    <recommendedName>
        <fullName evidence="3">Molecular chaperone</fullName>
    </recommendedName>
</protein>
<accession>A0ABD6X7A1</accession>
<dbReference type="Proteomes" id="UP000241404">
    <property type="component" value="Unassembled WGS sequence"/>
</dbReference>
<comment type="caution">
    <text evidence="1">The sequence shown here is derived from an EMBL/GenBank/DDBJ whole genome shotgun (WGS) entry which is preliminary data.</text>
</comment>
<evidence type="ECO:0000313" key="1">
    <source>
        <dbReference type="EMBL" id="PSU18720.1"/>
    </source>
</evidence>
<proteinExistence type="predicted"/>
<reference evidence="1 2" key="1">
    <citation type="submission" date="2018-03" db="EMBL/GenBank/DDBJ databases">
        <title>Whole genome sequencing of Histamine producing bacteria.</title>
        <authorList>
            <person name="Butler K."/>
        </authorList>
    </citation>
    <scope>NUCLEOTIDE SEQUENCE [LARGE SCALE GENOMIC DNA]</scope>
    <source>
        <strain evidence="1 2">BT-6</strain>
    </source>
</reference>
<organism evidence="1 2">
    <name type="scientific">Photobacterium damselae</name>
    <dbReference type="NCBI Taxonomy" id="38293"/>
    <lineage>
        <taxon>Bacteria</taxon>
        <taxon>Pseudomonadati</taxon>
        <taxon>Pseudomonadota</taxon>
        <taxon>Gammaproteobacteria</taxon>
        <taxon>Vibrionales</taxon>
        <taxon>Vibrionaceae</taxon>
        <taxon>Photobacterium</taxon>
    </lineage>
</organism>
<dbReference type="EMBL" id="PYMM01000001">
    <property type="protein sequence ID" value="PSU18720.1"/>
    <property type="molecule type" value="Genomic_DNA"/>
</dbReference>
<dbReference type="InterPro" id="IPR013783">
    <property type="entry name" value="Ig-like_fold"/>
</dbReference>
<name>A0ABD6X7A1_PHODM</name>
<dbReference type="AlphaFoldDB" id="A0ABD6X7A1"/>
<evidence type="ECO:0008006" key="3">
    <source>
        <dbReference type="Google" id="ProtNLM"/>
    </source>
</evidence>
<evidence type="ECO:0000313" key="2">
    <source>
        <dbReference type="Proteomes" id="UP000241404"/>
    </source>
</evidence>